<evidence type="ECO:0000313" key="2">
    <source>
        <dbReference type="Proteomes" id="UP000886653"/>
    </source>
</evidence>
<name>A0A9P6NQU9_9BASI</name>
<feature type="non-terminal residue" evidence="1">
    <location>
        <position position="1"/>
    </location>
</feature>
<comment type="caution">
    <text evidence="1">The sequence shown here is derived from an EMBL/GenBank/DDBJ whole genome shotgun (WGS) entry which is preliminary data.</text>
</comment>
<proteinExistence type="predicted"/>
<accession>A0A9P6NQU9</accession>
<evidence type="ECO:0000313" key="1">
    <source>
        <dbReference type="EMBL" id="KAG0151691.1"/>
    </source>
</evidence>
<organism evidence="1 2">
    <name type="scientific">Cronartium quercuum f. sp. fusiforme G11</name>
    <dbReference type="NCBI Taxonomy" id="708437"/>
    <lineage>
        <taxon>Eukaryota</taxon>
        <taxon>Fungi</taxon>
        <taxon>Dikarya</taxon>
        <taxon>Basidiomycota</taxon>
        <taxon>Pucciniomycotina</taxon>
        <taxon>Pucciniomycetes</taxon>
        <taxon>Pucciniales</taxon>
        <taxon>Coleosporiaceae</taxon>
        <taxon>Cronartium</taxon>
    </lineage>
</organism>
<dbReference type="Proteomes" id="UP000886653">
    <property type="component" value="Unassembled WGS sequence"/>
</dbReference>
<gene>
    <name evidence="1" type="ORF">CROQUDRAFT_36277</name>
</gene>
<protein>
    <submittedName>
        <fullName evidence="1">Uncharacterized protein</fullName>
    </submittedName>
</protein>
<dbReference type="EMBL" id="MU167211">
    <property type="protein sequence ID" value="KAG0151691.1"/>
    <property type="molecule type" value="Genomic_DNA"/>
</dbReference>
<dbReference type="AlphaFoldDB" id="A0A9P6NQU9"/>
<keyword evidence="2" id="KW-1185">Reference proteome</keyword>
<sequence length="49" mass="5726">LVTSLNLKTREISALWEQELTFCKSWGEHSSIEFHFLTVHLSPQRPTNL</sequence>
<reference evidence="1" key="1">
    <citation type="submission" date="2013-11" db="EMBL/GenBank/DDBJ databases">
        <title>Genome sequence of the fusiform rust pathogen reveals effectors for host alternation and coevolution with pine.</title>
        <authorList>
            <consortium name="DOE Joint Genome Institute"/>
            <person name="Smith K."/>
            <person name="Pendleton A."/>
            <person name="Kubisiak T."/>
            <person name="Anderson C."/>
            <person name="Salamov A."/>
            <person name="Aerts A."/>
            <person name="Riley R."/>
            <person name="Clum A."/>
            <person name="Lindquist E."/>
            <person name="Ence D."/>
            <person name="Campbell M."/>
            <person name="Kronenberg Z."/>
            <person name="Feau N."/>
            <person name="Dhillon B."/>
            <person name="Hamelin R."/>
            <person name="Burleigh J."/>
            <person name="Smith J."/>
            <person name="Yandell M."/>
            <person name="Nelson C."/>
            <person name="Grigoriev I."/>
            <person name="Davis J."/>
        </authorList>
    </citation>
    <scope>NUCLEOTIDE SEQUENCE</scope>
    <source>
        <strain evidence="1">G11</strain>
    </source>
</reference>